<dbReference type="AlphaFoldDB" id="A0A1K1LHP1"/>
<dbReference type="KEGG" id="dpg:DESPIGER_2395"/>
<keyword evidence="3" id="KW-1185">Reference proteome</keyword>
<organism evidence="2 3">
    <name type="scientific">Desulfovibrio piger</name>
    <dbReference type="NCBI Taxonomy" id="901"/>
    <lineage>
        <taxon>Bacteria</taxon>
        <taxon>Pseudomonadati</taxon>
        <taxon>Thermodesulfobacteriota</taxon>
        <taxon>Desulfovibrionia</taxon>
        <taxon>Desulfovibrionales</taxon>
        <taxon>Desulfovibrionaceae</taxon>
        <taxon>Desulfovibrio</taxon>
    </lineage>
</organism>
<feature type="compositionally biased region" description="Basic and acidic residues" evidence="1">
    <location>
        <begin position="19"/>
        <end position="29"/>
    </location>
</feature>
<gene>
    <name evidence="2" type="ORF">DESPIGER_2395</name>
</gene>
<dbReference type="Proteomes" id="UP000186323">
    <property type="component" value="Chromosome I"/>
</dbReference>
<evidence type="ECO:0000313" key="3">
    <source>
        <dbReference type="Proteomes" id="UP000186323"/>
    </source>
</evidence>
<protein>
    <submittedName>
        <fullName evidence="2">Uncharacterized protein</fullName>
    </submittedName>
</protein>
<evidence type="ECO:0000313" key="2">
    <source>
        <dbReference type="EMBL" id="SFV74216.1"/>
    </source>
</evidence>
<feature type="region of interest" description="Disordered" evidence="1">
    <location>
        <begin position="1"/>
        <end position="48"/>
    </location>
</feature>
<accession>A0A1K1LHP1</accession>
<name>A0A1K1LHP1_9BACT</name>
<sequence>MRRGTVGREGTAEAAVWADDVHDATHSREAPALQSGGRGRGAEKAVRA</sequence>
<reference evidence="3" key="1">
    <citation type="submission" date="2016-10" db="EMBL/GenBank/DDBJ databases">
        <authorList>
            <person name="Wegmann U."/>
        </authorList>
    </citation>
    <scope>NUCLEOTIDE SEQUENCE [LARGE SCALE GENOMIC DNA]</scope>
</reference>
<evidence type="ECO:0000256" key="1">
    <source>
        <dbReference type="SAM" id="MobiDB-lite"/>
    </source>
</evidence>
<proteinExistence type="predicted"/>
<dbReference type="EMBL" id="LT630450">
    <property type="protein sequence ID" value="SFV74216.1"/>
    <property type="molecule type" value="Genomic_DNA"/>
</dbReference>